<gene>
    <name evidence="3" type="ORF">GCM10009867_19580</name>
</gene>
<evidence type="ECO:0000256" key="1">
    <source>
        <dbReference type="SAM" id="MobiDB-lite"/>
    </source>
</evidence>
<evidence type="ECO:0000313" key="4">
    <source>
        <dbReference type="Proteomes" id="UP001501326"/>
    </source>
</evidence>
<dbReference type="CDD" id="cd05154">
    <property type="entry name" value="ACAD10_11_N-like"/>
    <property type="match status" value="1"/>
</dbReference>
<sequence>MSAASGIPQAAEASGAGREEVPGLPRESFTAWAAEAVPELGPDWTAEVISGGLSNITYRVAGPTATVIVRRPPMGTLLPSAHDMARESRVLSALWPTAVPVPEVLATTTDRDVVGAPFYVMALVDGTVYREPAQTAELAVAQRDQLSDSLVEVLAAVHAVDLDATGLRDFGKPDGYLERQVRRWGGQWDASRTRDLPAMDDLVRALDSQRPDGGEVTLVHGDYRLDNTLVTDVGGRLEVAAVVDWELSTLGDPLADLATWLTYYSGPGEDGSAVPVAAGLTAHEGFPTTDEIAARYAAATGRDVSGLDYYRAFTDFRLAVILEGVHARFLAGKSLGEGYDRVGDSVPLLVERALSRL</sequence>
<dbReference type="PANTHER" id="PTHR47829:SF1">
    <property type="entry name" value="HAD FAMILY PHOSPHATASE"/>
    <property type="match status" value="1"/>
</dbReference>
<dbReference type="SUPFAM" id="SSF56112">
    <property type="entry name" value="Protein kinase-like (PK-like)"/>
    <property type="match status" value="1"/>
</dbReference>
<dbReference type="Gene3D" id="3.90.1200.10">
    <property type="match status" value="1"/>
</dbReference>
<dbReference type="PANTHER" id="PTHR47829">
    <property type="entry name" value="HYDROLASE, PUTATIVE (AFU_ORTHOLOGUE AFUA_1G12880)-RELATED"/>
    <property type="match status" value="1"/>
</dbReference>
<feature type="region of interest" description="Disordered" evidence="1">
    <location>
        <begin position="1"/>
        <end position="24"/>
    </location>
</feature>
<dbReference type="Proteomes" id="UP001501326">
    <property type="component" value="Unassembled WGS sequence"/>
</dbReference>
<dbReference type="Gene3D" id="3.30.200.20">
    <property type="entry name" value="Phosphorylase Kinase, domain 1"/>
    <property type="match status" value="1"/>
</dbReference>
<dbReference type="InterPro" id="IPR052898">
    <property type="entry name" value="ACAD10-like"/>
</dbReference>
<dbReference type="InterPro" id="IPR041726">
    <property type="entry name" value="ACAD10_11_N"/>
</dbReference>
<evidence type="ECO:0000259" key="2">
    <source>
        <dbReference type="Pfam" id="PF01636"/>
    </source>
</evidence>
<comment type="caution">
    <text evidence="3">The sequence shown here is derived from an EMBL/GenBank/DDBJ whole genome shotgun (WGS) entry which is preliminary data.</text>
</comment>
<proteinExistence type="predicted"/>
<reference evidence="3 4" key="1">
    <citation type="journal article" date="2019" name="Int. J. Syst. Evol. Microbiol.">
        <title>The Global Catalogue of Microorganisms (GCM) 10K type strain sequencing project: providing services to taxonomists for standard genome sequencing and annotation.</title>
        <authorList>
            <consortium name="The Broad Institute Genomics Platform"/>
            <consortium name="The Broad Institute Genome Sequencing Center for Infectious Disease"/>
            <person name="Wu L."/>
            <person name="Ma J."/>
        </authorList>
    </citation>
    <scope>NUCLEOTIDE SEQUENCE [LARGE SCALE GENOMIC DNA]</scope>
    <source>
        <strain evidence="3 4">JCM 16378</strain>
    </source>
</reference>
<name>A0ABN3UPD4_9MICO</name>
<dbReference type="InterPro" id="IPR011009">
    <property type="entry name" value="Kinase-like_dom_sf"/>
</dbReference>
<evidence type="ECO:0000313" key="3">
    <source>
        <dbReference type="EMBL" id="GAA2735993.1"/>
    </source>
</evidence>
<dbReference type="Pfam" id="PF01636">
    <property type="entry name" value="APH"/>
    <property type="match status" value="1"/>
</dbReference>
<protein>
    <submittedName>
        <fullName evidence="3">Phosphotransferase family protein</fullName>
    </submittedName>
</protein>
<keyword evidence="4" id="KW-1185">Reference proteome</keyword>
<dbReference type="EMBL" id="BAAARN010000001">
    <property type="protein sequence ID" value="GAA2735993.1"/>
    <property type="molecule type" value="Genomic_DNA"/>
</dbReference>
<accession>A0ABN3UPD4</accession>
<dbReference type="InterPro" id="IPR002575">
    <property type="entry name" value="Aminoglycoside_PTrfase"/>
</dbReference>
<feature type="domain" description="Aminoglycoside phosphotransferase" evidence="2">
    <location>
        <begin position="46"/>
        <end position="277"/>
    </location>
</feature>
<dbReference type="RefSeq" id="WP_344192622.1">
    <property type="nucleotide sequence ID" value="NZ_BAAARN010000001.1"/>
</dbReference>
<organism evidence="3 4">
    <name type="scientific">Pedococcus aerophilus</name>
    <dbReference type="NCBI Taxonomy" id="436356"/>
    <lineage>
        <taxon>Bacteria</taxon>
        <taxon>Bacillati</taxon>
        <taxon>Actinomycetota</taxon>
        <taxon>Actinomycetes</taxon>
        <taxon>Micrococcales</taxon>
        <taxon>Intrasporangiaceae</taxon>
        <taxon>Pedococcus</taxon>
    </lineage>
</organism>